<dbReference type="EC" id="3.-.-.-" evidence="3"/>
<dbReference type="Pfam" id="PF00144">
    <property type="entry name" value="Beta-lactamase"/>
    <property type="match status" value="1"/>
</dbReference>
<feature type="signal peptide" evidence="1">
    <location>
        <begin position="1"/>
        <end position="23"/>
    </location>
</feature>
<dbReference type="PANTHER" id="PTHR46825:SF9">
    <property type="entry name" value="BETA-LACTAMASE-RELATED DOMAIN-CONTAINING PROTEIN"/>
    <property type="match status" value="1"/>
</dbReference>
<comment type="caution">
    <text evidence="3">The sequence shown here is derived from an EMBL/GenBank/DDBJ whole genome shotgun (WGS) entry which is preliminary data.</text>
</comment>
<evidence type="ECO:0000256" key="1">
    <source>
        <dbReference type="SAM" id="SignalP"/>
    </source>
</evidence>
<feature type="chain" id="PRO_5045183426" evidence="1">
    <location>
        <begin position="24"/>
        <end position="382"/>
    </location>
</feature>
<keyword evidence="4" id="KW-1185">Reference proteome</keyword>
<dbReference type="InterPro" id="IPR050491">
    <property type="entry name" value="AmpC-like"/>
</dbReference>
<name>A0ABW5ZZL1_9BACT</name>
<dbReference type="EMBL" id="JBHUOZ010000001">
    <property type="protein sequence ID" value="MFD2918412.1"/>
    <property type="molecule type" value="Genomic_DNA"/>
</dbReference>
<evidence type="ECO:0000313" key="4">
    <source>
        <dbReference type="Proteomes" id="UP001597511"/>
    </source>
</evidence>
<dbReference type="PANTHER" id="PTHR46825">
    <property type="entry name" value="D-ALANYL-D-ALANINE-CARBOXYPEPTIDASE/ENDOPEPTIDASE AMPH"/>
    <property type="match status" value="1"/>
</dbReference>
<dbReference type="Proteomes" id="UP001597511">
    <property type="component" value="Unassembled WGS sequence"/>
</dbReference>
<reference evidence="4" key="1">
    <citation type="journal article" date="2019" name="Int. J. Syst. Evol. Microbiol.">
        <title>The Global Catalogue of Microorganisms (GCM) 10K type strain sequencing project: providing services to taxonomists for standard genome sequencing and annotation.</title>
        <authorList>
            <consortium name="The Broad Institute Genomics Platform"/>
            <consortium name="The Broad Institute Genome Sequencing Center for Infectious Disease"/>
            <person name="Wu L."/>
            <person name="Ma J."/>
        </authorList>
    </citation>
    <scope>NUCLEOTIDE SEQUENCE [LARGE SCALE GENOMIC DNA]</scope>
    <source>
        <strain evidence="4">KCTC 23299</strain>
    </source>
</reference>
<feature type="domain" description="Beta-lactamase-related" evidence="2">
    <location>
        <begin position="31"/>
        <end position="360"/>
    </location>
</feature>
<sequence>MKVWYTLLLLVTIVFTNSKSLSAQHPVEKSIDSIMQRFQAVGISVAVVKNNKLVYNHSFGYSNLQNKTPLTTDHIFRIASISKSFTATGIMQLVEAGKLSLQQDISELLGFTVRNPKFPDKVITLKMLLAHRSSLNDKQGYFTLDILQADKNPEWAKSFNDYEPGSTYQYCNLNFNLAGTIIERVSGQRFDNYIVQHIFNPLGLYGGYCNDSLDNRRFATLYEYNKDSNIFVAAENAYHPRREELAKYIMGYSTPVFSPTGGVKISAHDLARYMMMHMNRGKLGKQRIISKKSSGQMQTPFAADNSYGLALEVNTSKVVPGVTLTGHTGSAYGLYSAMFFNPKKKYGFVVITNGCKLEDTDGMNGLLKESLQALYRYFILNP</sequence>
<organism evidence="3 4">
    <name type="scientific">Terrimonas rubra</name>
    <dbReference type="NCBI Taxonomy" id="1035890"/>
    <lineage>
        <taxon>Bacteria</taxon>
        <taxon>Pseudomonadati</taxon>
        <taxon>Bacteroidota</taxon>
        <taxon>Chitinophagia</taxon>
        <taxon>Chitinophagales</taxon>
        <taxon>Chitinophagaceae</taxon>
        <taxon>Terrimonas</taxon>
    </lineage>
</organism>
<dbReference type="RefSeq" id="WP_386094491.1">
    <property type="nucleotide sequence ID" value="NZ_JBHUOZ010000001.1"/>
</dbReference>
<dbReference type="SUPFAM" id="SSF56601">
    <property type="entry name" value="beta-lactamase/transpeptidase-like"/>
    <property type="match status" value="1"/>
</dbReference>
<accession>A0ABW5ZZL1</accession>
<keyword evidence="3" id="KW-0378">Hydrolase</keyword>
<proteinExistence type="predicted"/>
<dbReference type="Gene3D" id="3.40.710.10">
    <property type="entry name" value="DD-peptidase/beta-lactamase superfamily"/>
    <property type="match status" value="1"/>
</dbReference>
<evidence type="ECO:0000313" key="3">
    <source>
        <dbReference type="EMBL" id="MFD2918412.1"/>
    </source>
</evidence>
<keyword evidence="1" id="KW-0732">Signal</keyword>
<dbReference type="GO" id="GO:0016787">
    <property type="term" value="F:hydrolase activity"/>
    <property type="evidence" value="ECO:0007669"/>
    <property type="project" value="UniProtKB-KW"/>
</dbReference>
<protein>
    <submittedName>
        <fullName evidence="3">Serine hydrolase domain-containing protein</fullName>
        <ecNumber evidence="3">3.-.-.-</ecNumber>
    </submittedName>
</protein>
<dbReference type="InterPro" id="IPR012338">
    <property type="entry name" value="Beta-lactam/transpept-like"/>
</dbReference>
<evidence type="ECO:0000259" key="2">
    <source>
        <dbReference type="Pfam" id="PF00144"/>
    </source>
</evidence>
<dbReference type="InterPro" id="IPR001466">
    <property type="entry name" value="Beta-lactam-related"/>
</dbReference>
<gene>
    <name evidence="3" type="ORF">ACFS6H_01745</name>
</gene>